<name>A0A7T8JZJ4_CALRO</name>
<keyword evidence="1 6" id="KW-0245">EGF-like domain</keyword>
<dbReference type="GO" id="GO:0048513">
    <property type="term" value="P:animal organ development"/>
    <property type="evidence" value="ECO:0007669"/>
    <property type="project" value="UniProtKB-ARBA"/>
</dbReference>
<dbReference type="PROSITE" id="PS50026">
    <property type="entry name" value="EGF_3"/>
    <property type="match status" value="1"/>
</dbReference>
<evidence type="ECO:0000256" key="2">
    <source>
        <dbReference type="ARBA" id="ARBA00022729"/>
    </source>
</evidence>
<keyword evidence="2" id="KW-0732">Signal</keyword>
<reference evidence="9" key="1">
    <citation type="submission" date="2021-01" db="EMBL/GenBank/DDBJ databases">
        <title>Caligus Genome Assembly.</title>
        <authorList>
            <person name="Gallardo-Escarate C."/>
        </authorList>
    </citation>
    <scope>NUCLEOTIDE SEQUENCE [LARGE SCALE GENOMIC DNA]</scope>
</reference>
<feature type="non-terminal residue" evidence="8">
    <location>
        <position position="1"/>
    </location>
</feature>
<evidence type="ECO:0000313" key="9">
    <source>
        <dbReference type="Proteomes" id="UP000595437"/>
    </source>
</evidence>
<dbReference type="PANTHER" id="PTHR15036:SF85">
    <property type="entry name" value="SP2353, ISOFORM A"/>
    <property type="match status" value="1"/>
</dbReference>
<evidence type="ECO:0000256" key="4">
    <source>
        <dbReference type="ARBA" id="ARBA00023157"/>
    </source>
</evidence>
<evidence type="ECO:0000256" key="5">
    <source>
        <dbReference type="ARBA" id="ARBA00023180"/>
    </source>
</evidence>
<dbReference type="PROSITE" id="PS00022">
    <property type="entry name" value="EGF_1"/>
    <property type="match status" value="1"/>
</dbReference>
<dbReference type="GO" id="GO:0016020">
    <property type="term" value="C:membrane"/>
    <property type="evidence" value="ECO:0007669"/>
    <property type="project" value="UniProtKB-SubCell"/>
</dbReference>
<dbReference type="CDD" id="cd00054">
    <property type="entry name" value="EGF_CA"/>
    <property type="match status" value="1"/>
</dbReference>
<dbReference type="SMART" id="SM00181">
    <property type="entry name" value="EGF"/>
    <property type="match status" value="1"/>
</dbReference>
<comment type="caution">
    <text evidence="6">Lacks conserved residue(s) required for the propagation of feature annotation.</text>
</comment>
<evidence type="ECO:0000256" key="3">
    <source>
        <dbReference type="ARBA" id="ARBA00022737"/>
    </source>
</evidence>
<dbReference type="InterPro" id="IPR001881">
    <property type="entry name" value="EGF-like_Ca-bd_dom"/>
</dbReference>
<sequence length="162" mass="17907">VDSCLRNPCLNGGICISQKPDYRCRCPDNFYGNRCELSTFGFDELSFATFPPLDSNTNDISITFATTKANSLLIYNHGEVAGGRSDFLALELVKGKPNFHGELHELPLHPWNYPERSTMEDGIKSLPHGIIGSHPLALRIVRNQQSIASCVSKTTPDVSQKI</sequence>
<dbReference type="InterPro" id="IPR000742">
    <property type="entry name" value="EGF"/>
</dbReference>
<dbReference type="SMART" id="SM00179">
    <property type="entry name" value="EGF_CA"/>
    <property type="match status" value="1"/>
</dbReference>
<dbReference type="Gene3D" id="2.10.25.10">
    <property type="entry name" value="Laminin"/>
    <property type="match status" value="1"/>
</dbReference>
<dbReference type="Proteomes" id="UP000595437">
    <property type="component" value="Chromosome 10"/>
</dbReference>
<evidence type="ECO:0000259" key="7">
    <source>
        <dbReference type="PROSITE" id="PS50026"/>
    </source>
</evidence>
<evidence type="ECO:0000256" key="6">
    <source>
        <dbReference type="PROSITE-ProRule" id="PRU00076"/>
    </source>
</evidence>
<keyword evidence="3" id="KW-0677">Repeat</keyword>
<gene>
    <name evidence="8" type="ORF">FKW44_015184</name>
</gene>
<dbReference type="GO" id="GO:0005509">
    <property type="term" value="F:calcium ion binding"/>
    <property type="evidence" value="ECO:0007669"/>
    <property type="project" value="InterPro"/>
</dbReference>
<dbReference type="Pfam" id="PF00008">
    <property type="entry name" value="EGF"/>
    <property type="match status" value="1"/>
</dbReference>
<feature type="disulfide bond" evidence="6">
    <location>
        <begin position="26"/>
        <end position="35"/>
    </location>
</feature>
<proteinExistence type="predicted"/>
<feature type="domain" description="EGF-like" evidence="7">
    <location>
        <begin position="1"/>
        <end position="36"/>
    </location>
</feature>
<evidence type="ECO:0000256" key="1">
    <source>
        <dbReference type="ARBA" id="ARBA00022536"/>
    </source>
</evidence>
<dbReference type="EMBL" id="CP045899">
    <property type="protein sequence ID" value="QQP40958.1"/>
    <property type="molecule type" value="Genomic_DNA"/>
</dbReference>
<keyword evidence="9" id="KW-1185">Reference proteome</keyword>
<dbReference type="AlphaFoldDB" id="A0A7T8JZJ4"/>
<dbReference type="OrthoDB" id="6359541at2759"/>
<keyword evidence="4 6" id="KW-1015">Disulfide bond</keyword>
<protein>
    <recommendedName>
        <fullName evidence="7">EGF-like domain-containing protein</fullName>
    </recommendedName>
</protein>
<dbReference type="InterPro" id="IPR050372">
    <property type="entry name" value="Neurexin-related_CASP"/>
</dbReference>
<dbReference type="InterPro" id="IPR001791">
    <property type="entry name" value="Laminin_G"/>
</dbReference>
<dbReference type="CDD" id="cd00110">
    <property type="entry name" value="LamG"/>
    <property type="match status" value="1"/>
</dbReference>
<dbReference type="Gene3D" id="2.60.120.200">
    <property type="match status" value="1"/>
</dbReference>
<evidence type="ECO:0000313" key="8">
    <source>
        <dbReference type="EMBL" id="QQP40958.1"/>
    </source>
</evidence>
<dbReference type="InterPro" id="IPR013320">
    <property type="entry name" value="ConA-like_dom_sf"/>
</dbReference>
<dbReference type="FunFam" id="2.10.25.10:FF:000255">
    <property type="entry name" value="Sushi, nidogen and EGF-like domains 1"/>
    <property type="match status" value="1"/>
</dbReference>
<dbReference type="PANTHER" id="PTHR15036">
    <property type="entry name" value="PIKACHURIN-LIKE PROTEIN"/>
    <property type="match status" value="1"/>
</dbReference>
<organism evidence="8 9">
    <name type="scientific">Caligus rogercresseyi</name>
    <name type="common">Sea louse</name>
    <dbReference type="NCBI Taxonomy" id="217165"/>
    <lineage>
        <taxon>Eukaryota</taxon>
        <taxon>Metazoa</taxon>
        <taxon>Ecdysozoa</taxon>
        <taxon>Arthropoda</taxon>
        <taxon>Crustacea</taxon>
        <taxon>Multicrustacea</taxon>
        <taxon>Hexanauplia</taxon>
        <taxon>Copepoda</taxon>
        <taxon>Siphonostomatoida</taxon>
        <taxon>Caligidae</taxon>
        <taxon>Caligus</taxon>
    </lineage>
</organism>
<keyword evidence="5" id="KW-0325">Glycoprotein</keyword>
<accession>A0A7T8JZJ4</accession>
<dbReference type="SUPFAM" id="SSF49899">
    <property type="entry name" value="Concanavalin A-like lectins/glucanases"/>
    <property type="match status" value="1"/>
</dbReference>